<dbReference type="Gene3D" id="1.20.1250.20">
    <property type="entry name" value="MFS general substrate transporter like domains"/>
    <property type="match status" value="1"/>
</dbReference>
<dbReference type="InterPro" id="IPR036259">
    <property type="entry name" value="MFS_trans_sf"/>
</dbReference>
<keyword evidence="2" id="KW-0812">Transmembrane</keyword>
<dbReference type="PANTHER" id="PTHR23530:SF1">
    <property type="entry name" value="PERMEASE, MAJOR FACILITATOR SUPERFAMILY-RELATED"/>
    <property type="match status" value="1"/>
</dbReference>
<feature type="transmembrane region" description="Helical" evidence="2">
    <location>
        <begin position="337"/>
        <end position="359"/>
    </location>
</feature>
<proteinExistence type="predicted"/>
<dbReference type="Proteomes" id="UP000008363">
    <property type="component" value="Unassembled WGS sequence"/>
</dbReference>
<feature type="transmembrane region" description="Helical" evidence="2">
    <location>
        <begin position="304"/>
        <end position="325"/>
    </location>
</feature>
<feature type="transmembrane region" description="Helical" evidence="2">
    <location>
        <begin position="76"/>
        <end position="100"/>
    </location>
</feature>
<dbReference type="eggNOG" id="COG2814">
    <property type="taxonomic scope" value="Bacteria"/>
</dbReference>
<dbReference type="EMBL" id="BAHC01000028">
    <property type="protein sequence ID" value="GAB88562.1"/>
    <property type="molecule type" value="Genomic_DNA"/>
</dbReference>
<keyword evidence="4" id="KW-1185">Reference proteome</keyword>
<dbReference type="PANTHER" id="PTHR23530">
    <property type="entry name" value="TRANSPORT PROTEIN-RELATED"/>
    <property type="match status" value="1"/>
</dbReference>
<accession>K6W8L0</accession>
<dbReference type="GO" id="GO:0022857">
    <property type="term" value="F:transmembrane transporter activity"/>
    <property type="evidence" value="ECO:0007669"/>
    <property type="project" value="InterPro"/>
</dbReference>
<keyword evidence="2" id="KW-0472">Membrane</keyword>
<feature type="transmembrane region" description="Helical" evidence="2">
    <location>
        <begin position="20"/>
        <end position="40"/>
    </location>
</feature>
<dbReference type="STRING" id="1108045.GORHZ_028_00260"/>
<comment type="caution">
    <text evidence="3">The sequence shown here is derived from an EMBL/GenBank/DDBJ whole genome shotgun (WGS) entry which is preliminary data.</text>
</comment>
<gene>
    <name evidence="3" type="ORF">GORHZ_028_00260</name>
</gene>
<evidence type="ECO:0000256" key="1">
    <source>
        <dbReference type="SAM" id="MobiDB-lite"/>
    </source>
</evidence>
<dbReference type="AlphaFoldDB" id="K6W8L0"/>
<feature type="transmembrane region" description="Helical" evidence="2">
    <location>
        <begin position="121"/>
        <end position="139"/>
    </location>
</feature>
<feature type="transmembrane region" description="Helical" evidence="2">
    <location>
        <begin position="145"/>
        <end position="164"/>
    </location>
</feature>
<feature type="transmembrane region" description="Helical" evidence="2">
    <location>
        <begin position="242"/>
        <end position="261"/>
    </location>
</feature>
<dbReference type="InterPro" id="IPR053160">
    <property type="entry name" value="MFS_DHA3_Transporter"/>
</dbReference>
<sequence>MYPIYAVMFADPVSGGGLSPGAISGLFVIWSLCMFGFEIPTGVLADRMSRRSLLVAGPLLTGTGFALWTWCPSFGAYAAGFVLWAAGSALRSGTLQALLYDTLAARDQAHRYVALAGRVRAMGAAGVLFGTVLAVPLTAWGGYRAVGIASVVACLLCSAASALLPEDAPPRRPPPASADGTGTHSDTCTDSETGAAGVREVLSDAVRRVYRIRAVRRVFVLVVALTWVGALDEYLPLLADELWPGAAAATGVSLLMVVVAVGDIVGGHAAALTSTMRPRRLGRWLLGGAGALAAGAMTGHPAGIVLVSFGFAVFGWSLVIADAMLQDRVPSRSRATTTSIVGVGEEMVAIVAFGAWALGSQSFGPTTLFTLAAVPYLAISLPLLVSCGATTAIASRR</sequence>
<feature type="transmembrane region" description="Helical" evidence="2">
    <location>
        <begin position="52"/>
        <end position="70"/>
    </location>
</feature>
<feature type="transmembrane region" description="Helical" evidence="2">
    <location>
        <begin position="371"/>
        <end position="394"/>
    </location>
</feature>
<evidence type="ECO:0000313" key="3">
    <source>
        <dbReference type="EMBL" id="GAB88562.1"/>
    </source>
</evidence>
<feature type="region of interest" description="Disordered" evidence="1">
    <location>
        <begin position="167"/>
        <end position="191"/>
    </location>
</feature>
<dbReference type="SUPFAM" id="SSF103473">
    <property type="entry name" value="MFS general substrate transporter"/>
    <property type="match status" value="1"/>
</dbReference>
<protein>
    <submittedName>
        <fullName evidence="3">Putative major facilitator superfamily transporter</fullName>
    </submittedName>
</protein>
<dbReference type="Pfam" id="PF07690">
    <property type="entry name" value="MFS_1"/>
    <property type="match status" value="1"/>
</dbReference>
<feature type="transmembrane region" description="Helical" evidence="2">
    <location>
        <begin position="214"/>
        <end position="230"/>
    </location>
</feature>
<reference evidence="3 4" key="1">
    <citation type="submission" date="2012-08" db="EMBL/GenBank/DDBJ databases">
        <title>Whole genome shotgun sequence of Gordonia rhizosphera NBRC 16068.</title>
        <authorList>
            <person name="Takarada H."/>
            <person name="Isaki S."/>
            <person name="Hosoyama A."/>
            <person name="Tsuchikane K."/>
            <person name="Katsumata H."/>
            <person name="Baba S."/>
            <person name="Ohji S."/>
            <person name="Yamazaki S."/>
            <person name="Fujita N."/>
        </authorList>
    </citation>
    <scope>NUCLEOTIDE SEQUENCE [LARGE SCALE GENOMIC DNA]</scope>
    <source>
        <strain evidence="3 4">NBRC 16068</strain>
    </source>
</reference>
<organism evidence="3 4">
    <name type="scientific">Gordonia rhizosphera NBRC 16068</name>
    <dbReference type="NCBI Taxonomy" id="1108045"/>
    <lineage>
        <taxon>Bacteria</taxon>
        <taxon>Bacillati</taxon>
        <taxon>Actinomycetota</taxon>
        <taxon>Actinomycetes</taxon>
        <taxon>Mycobacteriales</taxon>
        <taxon>Gordoniaceae</taxon>
        <taxon>Gordonia</taxon>
    </lineage>
</organism>
<dbReference type="RefSeq" id="WP_006330076.1">
    <property type="nucleotide sequence ID" value="NZ_BAHC01000028.1"/>
</dbReference>
<keyword evidence="2" id="KW-1133">Transmembrane helix</keyword>
<evidence type="ECO:0000313" key="4">
    <source>
        <dbReference type="Proteomes" id="UP000008363"/>
    </source>
</evidence>
<dbReference type="InterPro" id="IPR011701">
    <property type="entry name" value="MFS"/>
</dbReference>
<evidence type="ECO:0000256" key="2">
    <source>
        <dbReference type="SAM" id="Phobius"/>
    </source>
</evidence>
<feature type="compositionally biased region" description="Polar residues" evidence="1">
    <location>
        <begin position="180"/>
        <end position="191"/>
    </location>
</feature>
<feature type="transmembrane region" description="Helical" evidence="2">
    <location>
        <begin position="281"/>
        <end position="298"/>
    </location>
</feature>
<name>K6W8L0_9ACTN</name>